<evidence type="ECO:0000313" key="3">
    <source>
        <dbReference type="Proteomes" id="UP000734854"/>
    </source>
</evidence>
<dbReference type="EMBL" id="JACMSC010000014">
    <property type="protein sequence ID" value="KAG6491269.1"/>
    <property type="molecule type" value="Genomic_DNA"/>
</dbReference>
<dbReference type="GO" id="GO:0051783">
    <property type="term" value="P:regulation of nuclear division"/>
    <property type="evidence" value="ECO:0007669"/>
    <property type="project" value="InterPro"/>
</dbReference>
<feature type="compositionally biased region" description="Polar residues" evidence="1">
    <location>
        <begin position="154"/>
        <end position="166"/>
    </location>
</feature>
<evidence type="ECO:0000256" key="1">
    <source>
        <dbReference type="SAM" id="MobiDB-lite"/>
    </source>
</evidence>
<dbReference type="Proteomes" id="UP000734854">
    <property type="component" value="Unassembled WGS sequence"/>
</dbReference>
<name>A0A8J5KSM0_ZINOF</name>
<feature type="compositionally biased region" description="Low complexity" evidence="1">
    <location>
        <begin position="168"/>
        <end position="188"/>
    </location>
</feature>
<proteinExistence type="predicted"/>
<feature type="compositionally biased region" description="Polar residues" evidence="1">
    <location>
        <begin position="112"/>
        <end position="124"/>
    </location>
</feature>
<dbReference type="PANTHER" id="PTHR35119">
    <property type="entry name" value="PROTEIN POLYCHOME"/>
    <property type="match status" value="1"/>
</dbReference>
<protein>
    <submittedName>
        <fullName evidence="2">Uncharacterized protein</fullName>
    </submittedName>
</protein>
<sequence length="267" mass="29777">MNDLVKCIELVLIVQGRMPEVSEGMNRNSAENVATGFWIRRPAYPIGLRRSRSNNLQNFMSPTDNKENIPPTTARHLARQRKSPLPHWYPRTPLRDITVVINALQRRKMRSRATNAQQRNSNPEELSIGGPVADDELNASEHTPITQVLPFDVSDNSPSLADTPISQVLPSDVSDTSPSPSDRSFSSVTPLGNDMTTPSCSNVSTTEHPSCSESVSSKTSTEDPKSVEYEKKLQKIIEELELVVKEKLKMTPKKPAQKSTRILMSMR</sequence>
<feature type="region of interest" description="Disordered" evidence="1">
    <location>
        <begin position="109"/>
        <end position="137"/>
    </location>
</feature>
<accession>A0A8J5KSM0</accession>
<evidence type="ECO:0000313" key="2">
    <source>
        <dbReference type="EMBL" id="KAG6491269.1"/>
    </source>
</evidence>
<dbReference type="InterPro" id="IPR034590">
    <property type="entry name" value="POLYCHOME/GIG1"/>
</dbReference>
<dbReference type="PANTHER" id="PTHR35119:SF1">
    <property type="entry name" value="PROTEIN POLYCHOME"/>
    <property type="match status" value="1"/>
</dbReference>
<feature type="compositionally biased region" description="Polar residues" evidence="1">
    <location>
        <begin position="194"/>
        <end position="209"/>
    </location>
</feature>
<reference evidence="2 3" key="1">
    <citation type="submission" date="2020-08" db="EMBL/GenBank/DDBJ databases">
        <title>Plant Genome Project.</title>
        <authorList>
            <person name="Zhang R.-G."/>
        </authorList>
    </citation>
    <scope>NUCLEOTIDE SEQUENCE [LARGE SCALE GENOMIC DNA]</scope>
    <source>
        <tissue evidence="2">Rhizome</tissue>
    </source>
</reference>
<gene>
    <name evidence="2" type="ORF">ZIOFF_052607</name>
</gene>
<dbReference type="GO" id="GO:0005634">
    <property type="term" value="C:nucleus"/>
    <property type="evidence" value="ECO:0007669"/>
    <property type="project" value="InterPro"/>
</dbReference>
<feature type="region of interest" description="Disordered" evidence="1">
    <location>
        <begin position="149"/>
        <end position="227"/>
    </location>
</feature>
<dbReference type="AlphaFoldDB" id="A0A8J5KSM0"/>
<organism evidence="2 3">
    <name type="scientific">Zingiber officinale</name>
    <name type="common">Ginger</name>
    <name type="synonym">Amomum zingiber</name>
    <dbReference type="NCBI Taxonomy" id="94328"/>
    <lineage>
        <taxon>Eukaryota</taxon>
        <taxon>Viridiplantae</taxon>
        <taxon>Streptophyta</taxon>
        <taxon>Embryophyta</taxon>
        <taxon>Tracheophyta</taxon>
        <taxon>Spermatophyta</taxon>
        <taxon>Magnoliopsida</taxon>
        <taxon>Liliopsida</taxon>
        <taxon>Zingiberales</taxon>
        <taxon>Zingiberaceae</taxon>
        <taxon>Zingiber</taxon>
    </lineage>
</organism>
<comment type="caution">
    <text evidence="2">The sequence shown here is derived from an EMBL/GenBank/DDBJ whole genome shotgun (WGS) entry which is preliminary data.</text>
</comment>
<keyword evidence="3" id="KW-1185">Reference proteome</keyword>